<evidence type="ECO:0000259" key="2">
    <source>
        <dbReference type="Pfam" id="PF13460"/>
    </source>
</evidence>
<dbReference type="RefSeq" id="XP_024344712.1">
    <property type="nucleotide sequence ID" value="XM_024483602.1"/>
</dbReference>
<protein>
    <recommendedName>
        <fullName evidence="2">NAD(P)-binding domain-containing protein</fullName>
    </recommendedName>
</protein>
<comment type="similarity">
    <text evidence="1">Belongs to the avfA family.</text>
</comment>
<dbReference type="AlphaFoldDB" id="A0A1X6NH01"/>
<reference evidence="3 4" key="1">
    <citation type="submission" date="2017-04" db="EMBL/GenBank/DDBJ databases">
        <title>Genome Sequence of the Model Brown-Rot Fungus Postia placenta SB12.</title>
        <authorList>
            <consortium name="DOE Joint Genome Institute"/>
            <person name="Gaskell J."/>
            <person name="Kersten P."/>
            <person name="Larrondo L.F."/>
            <person name="Canessa P."/>
            <person name="Martinez D."/>
            <person name="Hibbett D."/>
            <person name="Schmoll M."/>
            <person name="Kubicek C.P."/>
            <person name="Martinez A.T."/>
            <person name="Yadav J."/>
            <person name="Master E."/>
            <person name="Magnuson J.K."/>
            <person name="James T."/>
            <person name="Yaver D."/>
            <person name="Berka R."/>
            <person name="Labutti K."/>
            <person name="Lipzen A."/>
            <person name="Aerts A."/>
            <person name="Barry K."/>
            <person name="Henrissat B."/>
            <person name="Blanchette R."/>
            <person name="Grigoriev I."/>
            <person name="Cullen D."/>
        </authorList>
    </citation>
    <scope>NUCLEOTIDE SEQUENCE [LARGE SCALE GENOMIC DNA]</scope>
    <source>
        <strain evidence="3 4">MAD-698-R-SB12</strain>
    </source>
</reference>
<keyword evidence="4" id="KW-1185">Reference proteome</keyword>
<dbReference type="GeneID" id="36328551"/>
<dbReference type="STRING" id="670580.A0A1X6NH01"/>
<dbReference type="Gene3D" id="3.40.50.720">
    <property type="entry name" value="NAD(P)-binding Rossmann-like Domain"/>
    <property type="match status" value="1"/>
</dbReference>
<dbReference type="SUPFAM" id="SSF51735">
    <property type="entry name" value="NAD(P)-binding Rossmann-fold domains"/>
    <property type="match status" value="1"/>
</dbReference>
<dbReference type="InterPro" id="IPR016040">
    <property type="entry name" value="NAD(P)-bd_dom"/>
</dbReference>
<gene>
    <name evidence="3" type="ORF">POSPLADRAFT_1127277</name>
</gene>
<dbReference type="PANTHER" id="PTHR43355">
    <property type="entry name" value="FLAVIN REDUCTASE (NADPH)"/>
    <property type="match status" value="1"/>
</dbReference>
<dbReference type="OrthoDB" id="10254221at2759"/>
<dbReference type="PANTHER" id="PTHR43355:SF2">
    <property type="entry name" value="FLAVIN REDUCTASE (NADPH)"/>
    <property type="match status" value="1"/>
</dbReference>
<dbReference type="Pfam" id="PF13460">
    <property type="entry name" value="NAD_binding_10"/>
    <property type="match status" value="1"/>
</dbReference>
<dbReference type="Proteomes" id="UP000194127">
    <property type="component" value="Unassembled WGS sequence"/>
</dbReference>
<name>A0A1X6NH01_9APHY</name>
<proteinExistence type="inferred from homology"/>
<evidence type="ECO:0000256" key="1">
    <source>
        <dbReference type="ARBA" id="ARBA00038376"/>
    </source>
</evidence>
<organism evidence="3 4">
    <name type="scientific">Postia placenta MAD-698-R-SB12</name>
    <dbReference type="NCBI Taxonomy" id="670580"/>
    <lineage>
        <taxon>Eukaryota</taxon>
        <taxon>Fungi</taxon>
        <taxon>Dikarya</taxon>
        <taxon>Basidiomycota</taxon>
        <taxon>Agaricomycotina</taxon>
        <taxon>Agaricomycetes</taxon>
        <taxon>Polyporales</taxon>
        <taxon>Adustoporiaceae</taxon>
        <taxon>Rhodonia</taxon>
    </lineage>
</organism>
<dbReference type="InterPro" id="IPR051606">
    <property type="entry name" value="Polyketide_Oxido-like"/>
</dbReference>
<dbReference type="GO" id="GO:0016646">
    <property type="term" value="F:oxidoreductase activity, acting on the CH-NH group of donors, NAD or NADP as acceptor"/>
    <property type="evidence" value="ECO:0007669"/>
    <property type="project" value="TreeGrafter"/>
</dbReference>
<accession>A0A1X6NH01</accession>
<dbReference type="InterPro" id="IPR036291">
    <property type="entry name" value="NAD(P)-bd_dom_sf"/>
</dbReference>
<sequence length="216" mass="22725">MKLLILGGTGPAGIKLVEEALAHGHTVVVYARSPGKLPESISQNAAVTVIEGQLTDVENVTRALEGVDAILSALGPGASHPGNTPLAHAYELLIAAMKQHGVKRLIALGTASIKDGSDKFSLAYTAMITGVSLFAHSAYKDIVAIGETIRGQGKELDWTIARVPILTNNDTREVVAGYVGDGVTKTTLSRAGFAAFMVEELEKNEWVKKAPLITAQ</sequence>
<feature type="domain" description="NAD(P)-binding" evidence="2">
    <location>
        <begin position="7"/>
        <end position="202"/>
    </location>
</feature>
<evidence type="ECO:0000313" key="3">
    <source>
        <dbReference type="EMBL" id="OSX67918.1"/>
    </source>
</evidence>
<dbReference type="EMBL" id="KZ110591">
    <property type="protein sequence ID" value="OSX67918.1"/>
    <property type="molecule type" value="Genomic_DNA"/>
</dbReference>
<evidence type="ECO:0000313" key="4">
    <source>
        <dbReference type="Proteomes" id="UP000194127"/>
    </source>
</evidence>